<evidence type="ECO:0000313" key="2">
    <source>
        <dbReference type="EMBL" id="CTR07232.1"/>
    </source>
</evidence>
<dbReference type="Pfam" id="PF14529">
    <property type="entry name" value="Exo_endo_phos_2"/>
    <property type="match status" value="1"/>
</dbReference>
<protein>
    <recommendedName>
        <fullName evidence="1">Endonuclease/exonuclease/phosphatase domain-containing protein</fullName>
    </recommendedName>
</protein>
<dbReference type="InterPro" id="IPR036691">
    <property type="entry name" value="Endo/exonu/phosph_ase_sf"/>
</dbReference>
<gene>
    <name evidence="2" type="primary">FGENESH: predicted gene_6.15</name>
    <name evidence="2" type="ORF">BN2166_0030930</name>
</gene>
<dbReference type="Gene3D" id="3.60.10.10">
    <property type="entry name" value="Endonuclease/exonuclease/phosphatase"/>
    <property type="match status" value="1"/>
</dbReference>
<organism evidence="2 3">
    <name type="scientific">Rhodotorula toruloides</name>
    <name type="common">Yeast</name>
    <name type="synonym">Rhodosporidium toruloides</name>
    <dbReference type="NCBI Taxonomy" id="5286"/>
    <lineage>
        <taxon>Eukaryota</taxon>
        <taxon>Fungi</taxon>
        <taxon>Dikarya</taxon>
        <taxon>Basidiomycota</taxon>
        <taxon>Pucciniomycotina</taxon>
        <taxon>Microbotryomycetes</taxon>
        <taxon>Sporidiobolales</taxon>
        <taxon>Sporidiobolaceae</taxon>
        <taxon>Rhodotorula</taxon>
    </lineage>
</organism>
<keyword evidence="3" id="KW-1185">Reference proteome</keyword>
<dbReference type="SUPFAM" id="SSF56219">
    <property type="entry name" value="DNase I-like"/>
    <property type="match status" value="1"/>
</dbReference>
<reference evidence="2 3" key="1">
    <citation type="submission" date="2015-07" db="EMBL/GenBank/DDBJ databases">
        <authorList>
            <person name="Cajimat M.N.B."/>
            <person name="Milazzo M.L."/>
            <person name="Fulhorst C.F."/>
        </authorList>
    </citation>
    <scope>NUCLEOTIDE SEQUENCE [LARGE SCALE GENOMIC DNA]</scope>
    <source>
        <strain evidence="2">Single colony</strain>
    </source>
</reference>
<evidence type="ECO:0000313" key="3">
    <source>
        <dbReference type="Proteomes" id="UP000199069"/>
    </source>
</evidence>
<dbReference type="STRING" id="5286.A0A0K3CF83"/>
<evidence type="ECO:0000259" key="1">
    <source>
        <dbReference type="Pfam" id="PF14529"/>
    </source>
</evidence>
<name>A0A0K3CF83_RHOTO</name>
<dbReference type="InterPro" id="IPR005135">
    <property type="entry name" value="Endo/exonuclease/phosphatase"/>
</dbReference>
<proteinExistence type="predicted"/>
<dbReference type="PANTHER" id="PTHR33481">
    <property type="entry name" value="REVERSE TRANSCRIPTASE"/>
    <property type="match status" value="1"/>
</dbReference>
<dbReference type="AlphaFoldDB" id="A0A0K3CF83"/>
<feature type="domain" description="Endonuclease/exonuclease/phosphatase" evidence="1">
    <location>
        <begin position="52"/>
        <end position="184"/>
    </location>
</feature>
<dbReference type="Proteomes" id="UP000199069">
    <property type="component" value="Unassembled WGS sequence"/>
</dbReference>
<sequence>MPPTSLPDGETAPIRNLILLSTRLGPAVATQVAVDSGDVVAVDVELLHGDTIRVVSMYNPCNERGKEVRYLPYNHSVSTILPPLLALTAASSLVVVAGDFNLSHPDWDELVGEPDEAAEEAVRTFIHHDLIHYLPPNTITHHHHNTNYRSKPLDLFLGSLRAKDRVVSCGLANDLESGSDHRPIRLVLALETTTYTPPPRRAFRRTDPTILERTFLDAISRLPTSPLLTPVDIDERAIQLTDALQTAVSAATPFARARAGRVVPWWDKELAEASRTAKNAANRAFRLRGVAGREVEVEFAEEIDEDAPSQPQSTTLPWPELHECEVKSVIMQARPFTACGPDDVPNHVLQLLLPLLLPHLVPLYRASLALGHLPRSWRNTSCIVLRKPKKPDYRNLKAYRLIAFERCIAKGLERIVAARLLHLAENLG</sequence>
<dbReference type="GO" id="GO:0003824">
    <property type="term" value="F:catalytic activity"/>
    <property type="evidence" value="ECO:0007669"/>
    <property type="project" value="InterPro"/>
</dbReference>
<accession>A0A0K3CF83</accession>
<dbReference type="PANTHER" id="PTHR33481:SF1">
    <property type="entry name" value="ENDONUCLEASE_EXONUCLEASE_PHOSPHATASE DOMAIN-CONTAINING PROTEIN-RELATED"/>
    <property type="match status" value="1"/>
</dbReference>
<dbReference type="EMBL" id="CWKI01000006">
    <property type="protein sequence ID" value="CTR07232.1"/>
    <property type="molecule type" value="Genomic_DNA"/>
</dbReference>